<gene>
    <name evidence="12" type="ORF">RUM43_001871</name>
</gene>
<evidence type="ECO:0000256" key="4">
    <source>
        <dbReference type="ARBA" id="ARBA00022490"/>
    </source>
</evidence>
<dbReference type="GO" id="GO:0005765">
    <property type="term" value="C:lysosomal membrane"/>
    <property type="evidence" value="ECO:0007669"/>
    <property type="project" value="UniProtKB-SubCell"/>
</dbReference>
<accession>A0AAN8SGV1</accession>
<sequence>MNYEKEMPTAPPAYSTVATGNNYSQSPMGFYPPQNYPGQPQMQVTPVIVQQPASNQTVVVMGGGGCPACRVGLLKKAYTPCGILCAICLFPCGILCCLCMTHRKCDNCGATF</sequence>
<reference evidence="12 13" key="1">
    <citation type="submission" date="2023-10" db="EMBL/GenBank/DDBJ databases">
        <title>Genomes of two closely related lineages of the louse Polyplax serrata with different host specificities.</title>
        <authorList>
            <person name="Martinu J."/>
            <person name="Tarabai H."/>
            <person name="Stefka J."/>
            <person name="Hypsa V."/>
        </authorList>
    </citation>
    <scope>NUCLEOTIDE SEQUENCE [LARGE SCALE GENOMIC DNA]</scope>
    <source>
        <strain evidence="12">HR10_N</strain>
    </source>
</reference>
<comment type="caution">
    <text evidence="12">The sequence shown here is derived from an EMBL/GenBank/DDBJ whole genome shotgun (WGS) entry which is preliminary data.</text>
</comment>
<evidence type="ECO:0000256" key="6">
    <source>
        <dbReference type="ARBA" id="ARBA00022989"/>
    </source>
</evidence>
<keyword evidence="6" id="KW-1133">Transmembrane helix</keyword>
<evidence type="ECO:0000256" key="5">
    <source>
        <dbReference type="ARBA" id="ARBA00022692"/>
    </source>
</evidence>
<evidence type="ECO:0000313" key="12">
    <source>
        <dbReference type="EMBL" id="KAK6645591.1"/>
    </source>
</evidence>
<dbReference type="EMBL" id="JAWJWE010000001">
    <property type="protein sequence ID" value="KAK6645591.1"/>
    <property type="molecule type" value="Genomic_DNA"/>
</dbReference>
<comment type="subcellular location">
    <subcellularLocation>
        <location evidence="2">Cytoplasm</location>
        <location evidence="2">Perinuclear region</location>
    </subcellularLocation>
    <subcellularLocation>
        <location evidence="1">Lysosome membrane</location>
        <topology evidence="1">Multi-pass membrane protein</topology>
    </subcellularLocation>
</comment>
<dbReference type="PANTHER" id="PTHR13551:SF1">
    <property type="entry name" value="MEMBRANE PROTEIN BRI3"/>
    <property type="match status" value="1"/>
</dbReference>
<evidence type="ECO:0000313" key="13">
    <source>
        <dbReference type="Proteomes" id="UP001372834"/>
    </source>
</evidence>
<dbReference type="AlphaFoldDB" id="A0AAN8SGV1"/>
<keyword evidence="5" id="KW-0812">Transmembrane</keyword>
<evidence type="ECO:0000256" key="2">
    <source>
        <dbReference type="ARBA" id="ARBA00004556"/>
    </source>
</evidence>
<proteinExistence type="inferred from homology"/>
<organism evidence="12 13">
    <name type="scientific">Polyplax serrata</name>
    <name type="common">Common mouse louse</name>
    <dbReference type="NCBI Taxonomy" id="468196"/>
    <lineage>
        <taxon>Eukaryota</taxon>
        <taxon>Metazoa</taxon>
        <taxon>Ecdysozoa</taxon>
        <taxon>Arthropoda</taxon>
        <taxon>Hexapoda</taxon>
        <taxon>Insecta</taxon>
        <taxon>Pterygota</taxon>
        <taxon>Neoptera</taxon>
        <taxon>Paraneoptera</taxon>
        <taxon>Psocodea</taxon>
        <taxon>Troctomorpha</taxon>
        <taxon>Phthiraptera</taxon>
        <taxon>Anoplura</taxon>
        <taxon>Polyplacidae</taxon>
        <taxon>Polyplax</taxon>
    </lineage>
</organism>
<evidence type="ECO:0000256" key="11">
    <source>
        <dbReference type="ARBA" id="ARBA00046593"/>
    </source>
</evidence>
<evidence type="ECO:0000256" key="7">
    <source>
        <dbReference type="ARBA" id="ARBA00023136"/>
    </source>
</evidence>
<evidence type="ECO:0000256" key="10">
    <source>
        <dbReference type="ARBA" id="ARBA00035449"/>
    </source>
</evidence>
<dbReference type="Pfam" id="PF10164">
    <property type="entry name" value="BRI3"/>
    <property type="match status" value="1"/>
</dbReference>
<evidence type="ECO:0000256" key="8">
    <source>
        <dbReference type="ARBA" id="ARBA00023228"/>
    </source>
</evidence>
<keyword evidence="7" id="KW-0472">Membrane</keyword>
<comment type="similarity">
    <text evidence="3">Belongs to the BRI3 family.</text>
</comment>
<dbReference type="Proteomes" id="UP001372834">
    <property type="component" value="Unassembled WGS sequence"/>
</dbReference>
<dbReference type="GO" id="GO:0048471">
    <property type="term" value="C:perinuclear region of cytoplasm"/>
    <property type="evidence" value="ECO:0007669"/>
    <property type="project" value="UniProtKB-SubCell"/>
</dbReference>
<evidence type="ECO:0000256" key="9">
    <source>
        <dbReference type="ARBA" id="ARBA00035284"/>
    </source>
</evidence>
<keyword evidence="8" id="KW-0458">Lysosome</keyword>
<dbReference type="InterPro" id="IPR019317">
    <property type="entry name" value="BRI3"/>
</dbReference>
<evidence type="ECO:0000256" key="1">
    <source>
        <dbReference type="ARBA" id="ARBA00004155"/>
    </source>
</evidence>
<evidence type="ECO:0000256" key="3">
    <source>
        <dbReference type="ARBA" id="ARBA00008090"/>
    </source>
</evidence>
<keyword evidence="4" id="KW-0963">Cytoplasm</keyword>
<protein>
    <recommendedName>
        <fullName evidence="9">Membrane protein BRI3</fullName>
    </recommendedName>
    <alternativeName>
        <fullName evidence="10">Brain protein I3</fullName>
    </alternativeName>
</protein>
<name>A0AAN8SGV1_POLSC</name>
<dbReference type="PANTHER" id="PTHR13551">
    <property type="entry name" value="BRAIN PROTEIN I3"/>
    <property type="match status" value="1"/>
</dbReference>
<comment type="subunit">
    <text evidence="11">Interacts with BRI3BP. Interacts with MGAT1 and IFITM3.</text>
</comment>